<dbReference type="EMBL" id="JZKH01000054">
    <property type="protein sequence ID" value="KJS59995.1"/>
    <property type="molecule type" value="Genomic_DNA"/>
</dbReference>
<gene>
    <name evidence="1" type="ORF">VM95_23925</name>
</gene>
<name>A0A0F2TCG4_STRR3</name>
<dbReference type="PATRIC" id="fig|359131.3.peg.5799"/>
<organism evidence="1 2">
    <name type="scientific">Streptomyces rubellomurinus (strain ATCC 31215)</name>
    <dbReference type="NCBI Taxonomy" id="359131"/>
    <lineage>
        <taxon>Bacteria</taxon>
        <taxon>Bacillati</taxon>
        <taxon>Actinomycetota</taxon>
        <taxon>Actinomycetes</taxon>
        <taxon>Kitasatosporales</taxon>
        <taxon>Streptomycetaceae</taxon>
        <taxon>Streptomyces</taxon>
    </lineage>
</organism>
<proteinExistence type="predicted"/>
<evidence type="ECO:0000313" key="2">
    <source>
        <dbReference type="Proteomes" id="UP000033699"/>
    </source>
</evidence>
<comment type="caution">
    <text evidence="1">The sequence shown here is derived from an EMBL/GenBank/DDBJ whole genome shotgun (WGS) entry which is preliminary data.</text>
</comment>
<dbReference type="AlphaFoldDB" id="A0A0F2TCG4"/>
<accession>A0A0F2TCG4</accession>
<sequence>MVPAACYGAGSLAKRARKAATARHERKLELLDLTHRRRVALEAANRPPEPVCGCTHHLAKHDRQGRCREEQRTAVEWDAELRPLRHELRACTCQQYVGPEPLGTVFAPELVDPR</sequence>
<keyword evidence="2" id="KW-1185">Reference proteome</keyword>
<protein>
    <submittedName>
        <fullName evidence="1">Uncharacterized protein</fullName>
    </submittedName>
</protein>
<evidence type="ECO:0000313" key="1">
    <source>
        <dbReference type="EMBL" id="KJS59995.1"/>
    </source>
</evidence>
<dbReference type="Proteomes" id="UP000033699">
    <property type="component" value="Unassembled WGS sequence"/>
</dbReference>
<reference evidence="1 2" key="1">
    <citation type="submission" date="2015-02" db="EMBL/GenBank/DDBJ databases">
        <authorList>
            <person name="Ju K.-S."/>
            <person name="Doroghazi J.R."/>
            <person name="Metcalf W."/>
        </authorList>
    </citation>
    <scope>NUCLEOTIDE SEQUENCE [LARGE SCALE GENOMIC DNA]</scope>
    <source>
        <strain evidence="1 2">ATCC 31215</strain>
    </source>
</reference>